<keyword evidence="1" id="KW-1133">Transmembrane helix</keyword>
<gene>
    <name evidence="2" type="ORF">TVY486_0706650</name>
</gene>
<accession>G0TZE7</accession>
<feature type="transmembrane region" description="Helical" evidence="1">
    <location>
        <begin position="16"/>
        <end position="36"/>
    </location>
</feature>
<keyword evidence="1" id="KW-0812">Transmembrane</keyword>
<evidence type="ECO:0000256" key="1">
    <source>
        <dbReference type="SAM" id="Phobius"/>
    </source>
</evidence>
<dbReference type="EMBL" id="HE573023">
    <property type="protein sequence ID" value="CCC49350.1"/>
    <property type="molecule type" value="Genomic_DNA"/>
</dbReference>
<keyword evidence="1" id="KW-0472">Membrane</keyword>
<feature type="transmembrane region" description="Helical" evidence="1">
    <location>
        <begin position="90"/>
        <end position="110"/>
    </location>
</feature>
<dbReference type="VEuPathDB" id="TriTrypDB:TvY486_0706650"/>
<sequence length="120" mass="13576">MRVLVGNPHFYRIGDTLVVVASFLLLFFFGGGWLGVDHFKKIVNEIYAVFRNGASLRVHLECFINSYHTPAIFPLVSFPLSFPSSIPLRVLCDMFTLLLLLLLFESILYISCFLKNAVAC</sequence>
<organism evidence="2">
    <name type="scientific">Trypanosoma vivax (strain Y486)</name>
    <dbReference type="NCBI Taxonomy" id="1055687"/>
    <lineage>
        <taxon>Eukaryota</taxon>
        <taxon>Discoba</taxon>
        <taxon>Euglenozoa</taxon>
        <taxon>Kinetoplastea</taxon>
        <taxon>Metakinetoplastina</taxon>
        <taxon>Trypanosomatida</taxon>
        <taxon>Trypanosomatidae</taxon>
        <taxon>Trypanosoma</taxon>
        <taxon>Duttonella</taxon>
    </lineage>
</organism>
<reference evidence="2" key="1">
    <citation type="journal article" date="2012" name="Proc. Natl. Acad. Sci. U.S.A.">
        <title>Antigenic diversity is generated by distinct evolutionary mechanisms in African trypanosome species.</title>
        <authorList>
            <person name="Jackson A.P."/>
            <person name="Berry A."/>
            <person name="Aslett M."/>
            <person name="Allison H.C."/>
            <person name="Burton P."/>
            <person name="Vavrova-Anderson J."/>
            <person name="Brown R."/>
            <person name="Browne H."/>
            <person name="Corton N."/>
            <person name="Hauser H."/>
            <person name="Gamble J."/>
            <person name="Gilderthorp R."/>
            <person name="Marcello L."/>
            <person name="McQuillan J."/>
            <person name="Otto T.D."/>
            <person name="Quail M.A."/>
            <person name="Sanders M.J."/>
            <person name="van Tonder A."/>
            <person name="Ginger M.L."/>
            <person name="Field M.C."/>
            <person name="Barry J.D."/>
            <person name="Hertz-Fowler C."/>
            <person name="Berriman M."/>
        </authorList>
    </citation>
    <scope>NUCLEOTIDE SEQUENCE</scope>
    <source>
        <strain evidence="2">Y486</strain>
    </source>
</reference>
<evidence type="ECO:0000313" key="2">
    <source>
        <dbReference type="EMBL" id="CCC49350.1"/>
    </source>
</evidence>
<name>G0TZE7_TRYVY</name>
<dbReference type="AlphaFoldDB" id="G0TZE7"/>
<proteinExistence type="predicted"/>
<protein>
    <submittedName>
        <fullName evidence="2">Uncharacterized protein</fullName>
    </submittedName>
</protein>